<dbReference type="InterPro" id="IPR006311">
    <property type="entry name" value="TAT_signal"/>
</dbReference>
<dbReference type="EMBL" id="LLZU01000005">
    <property type="protein sequence ID" value="KRV50515.1"/>
    <property type="molecule type" value="Genomic_DNA"/>
</dbReference>
<evidence type="ECO:0000313" key="1">
    <source>
        <dbReference type="EMBL" id="KRV50515.1"/>
    </source>
</evidence>
<proteinExistence type="predicted"/>
<reference evidence="1 2" key="1">
    <citation type="submission" date="2015-10" db="EMBL/GenBank/DDBJ databases">
        <title>Draft genome sequence of pyrrolomycin-producing Streptomyces vitaminophilus.</title>
        <authorList>
            <person name="Graham D.E."/>
            <person name="Mahan K.M."/>
            <person name="Klingeman D.M."/>
            <person name="Hettich R.L."/>
            <person name="Parry R.J."/>
        </authorList>
    </citation>
    <scope>NUCLEOTIDE SEQUENCE [LARGE SCALE GENOMIC DNA]</scope>
    <source>
        <strain evidence="1 2">ATCC 31673</strain>
    </source>
</reference>
<keyword evidence="2" id="KW-1185">Reference proteome</keyword>
<evidence type="ECO:0000313" key="2">
    <source>
        <dbReference type="Proteomes" id="UP000050867"/>
    </source>
</evidence>
<dbReference type="RefSeq" id="WP_018381604.1">
    <property type="nucleotide sequence ID" value="NZ_LLZU01000005.1"/>
</dbReference>
<protein>
    <submittedName>
        <fullName evidence="1">Uncharacterized protein</fullName>
    </submittedName>
</protein>
<dbReference type="eggNOG" id="ENOG5032RQ8">
    <property type="taxonomic scope" value="Bacteria"/>
</dbReference>
<organism evidence="1 2">
    <name type="scientific">Wenjunlia vitaminophila</name>
    <name type="common">Streptomyces vitaminophilus</name>
    <dbReference type="NCBI Taxonomy" id="76728"/>
    <lineage>
        <taxon>Bacteria</taxon>
        <taxon>Bacillati</taxon>
        <taxon>Actinomycetota</taxon>
        <taxon>Actinomycetes</taxon>
        <taxon>Kitasatosporales</taxon>
        <taxon>Streptomycetaceae</taxon>
        <taxon>Wenjunlia</taxon>
    </lineage>
</organism>
<dbReference type="OrthoDB" id="3372193at2"/>
<sequence length="238" mass="23068">MSHSFSSSDGGSRTILRATTAVAAALGLTMAGTGLAGAAGAPDLAPSTTVTPAGAYFSASLVPGTKATFSAGGVVVTCSVSETVPTSPLGTDTKNQVPAANHNADGPVTSGLNAPTYSSCTTNAPGVSATVTTSGAWSIDMQYSPDGSKGTLTVPVGGVVVKTSGIAVCTVTTAPDAPAQITGAWTGGNPPTLAFDAAVPVRVDGGFGCPTSSKAAQFTATYEINNVSDPTAPVTVGP</sequence>
<comment type="caution">
    <text evidence="1">The sequence shown here is derived from an EMBL/GenBank/DDBJ whole genome shotgun (WGS) entry which is preliminary data.</text>
</comment>
<accession>A0A0T6LWI8</accession>
<dbReference type="AlphaFoldDB" id="A0A0T6LWI8"/>
<dbReference type="Proteomes" id="UP000050867">
    <property type="component" value="Unassembled WGS sequence"/>
</dbReference>
<dbReference type="PROSITE" id="PS51318">
    <property type="entry name" value="TAT"/>
    <property type="match status" value="1"/>
</dbReference>
<dbReference type="STRING" id="76728.AQ490_15680"/>
<gene>
    <name evidence="1" type="ORF">AQ490_15680</name>
</gene>
<name>A0A0T6LWI8_WENVI</name>